<evidence type="ECO:0000256" key="1">
    <source>
        <dbReference type="ARBA" id="ARBA00022737"/>
    </source>
</evidence>
<name>A0A9D4J592_DREPO</name>
<evidence type="ECO:0000256" key="2">
    <source>
        <dbReference type="PROSITE-ProRule" id="PRU00504"/>
    </source>
</evidence>
<dbReference type="InterPro" id="IPR001258">
    <property type="entry name" value="NHL_repeat"/>
</dbReference>
<sequence>MDVDNCRRLKDELNQLREAVYVLCDKSNKELEFIASRKCLDKMQESDSYLKKKSVRLDDSIIFKANRDIEKYLSQQSSLGRIEDRMQSLTLKIIPHQILTVKSKSEFIVRISSDTSQTCSIKGICCLPGGRVIVTEYHNNKVKLFDPH</sequence>
<keyword evidence="1" id="KW-0677">Repeat</keyword>
<reference evidence="3" key="1">
    <citation type="journal article" date="2019" name="bioRxiv">
        <title>The Genome of the Zebra Mussel, Dreissena polymorpha: A Resource for Invasive Species Research.</title>
        <authorList>
            <person name="McCartney M.A."/>
            <person name="Auch B."/>
            <person name="Kono T."/>
            <person name="Mallez S."/>
            <person name="Zhang Y."/>
            <person name="Obille A."/>
            <person name="Becker A."/>
            <person name="Abrahante J.E."/>
            <person name="Garbe J."/>
            <person name="Badalamenti J.P."/>
            <person name="Herman A."/>
            <person name="Mangelson H."/>
            <person name="Liachko I."/>
            <person name="Sullivan S."/>
            <person name="Sone E.D."/>
            <person name="Koren S."/>
            <person name="Silverstein K.A.T."/>
            <person name="Beckman K.B."/>
            <person name="Gohl D.M."/>
        </authorList>
    </citation>
    <scope>NUCLEOTIDE SEQUENCE</scope>
    <source>
        <strain evidence="3">Duluth1</strain>
        <tissue evidence="3">Whole animal</tissue>
    </source>
</reference>
<evidence type="ECO:0000313" key="4">
    <source>
        <dbReference type="Proteomes" id="UP000828390"/>
    </source>
</evidence>
<proteinExistence type="predicted"/>
<comment type="caution">
    <text evidence="3">The sequence shown here is derived from an EMBL/GenBank/DDBJ whole genome shotgun (WGS) entry which is preliminary data.</text>
</comment>
<dbReference type="Proteomes" id="UP000828390">
    <property type="component" value="Unassembled WGS sequence"/>
</dbReference>
<evidence type="ECO:0000313" key="3">
    <source>
        <dbReference type="EMBL" id="KAH3798935.1"/>
    </source>
</evidence>
<dbReference type="EMBL" id="JAIWYP010000007">
    <property type="protein sequence ID" value="KAH3798935.1"/>
    <property type="molecule type" value="Genomic_DNA"/>
</dbReference>
<dbReference type="AlphaFoldDB" id="A0A9D4J592"/>
<keyword evidence="4" id="KW-1185">Reference proteome</keyword>
<dbReference type="PROSITE" id="PS51125">
    <property type="entry name" value="NHL"/>
    <property type="match status" value="1"/>
</dbReference>
<accession>A0A9D4J592</accession>
<feature type="repeat" description="NHL" evidence="2">
    <location>
        <begin position="105"/>
        <end position="148"/>
    </location>
</feature>
<reference evidence="3" key="2">
    <citation type="submission" date="2020-11" db="EMBL/GenBank/DDBJ databases">
        <authorList>
            <person name="McCartney M.A."/>
            <person name="Auch B."/>
            <person name="Kono T."/>
            <person name="Mallez S."/>
            <person name="Becker A."/>
            <person name="Gohl D.M."/>
            <person name="Silverstein K.A.T."/>
            <person name="Koren S."/>
            <person name="Bechman K.B."/>
            <person name="Herman A."/>
            <person name="Abrahante J.E."/>
            <person name="Garbe J."/>
        </authorList>
    </citation>
    <scope>NUCLEOTIDE SEQUENCE</scope>
    <source>
        <strain evidence="3">Duluth1</strain>
        <tissue evidence="3">Whole animal</tissue>
    </source>
</reference>
<protein>
    <submittedName>
        <fullName evidence="3">Uncharacterized protein</fullName>
    </submittedName>
</protein>
<gene>
    <name evidence="3" type="ORF">DPMN_152539</name>
</gene>
<organism evidence="3 4">
    <name type="scientific">Dreissena polymorpha</name>
    <name type="common">Zebra mussel</name>
    <name type="synonym">Mytilus polymorpha</name>
    <dbReference type="NCBI Taxonomy" id="45954"/>
    <lineage>
        <taxon>Eukaryota</taxon>
        <taxon>Metazoa</taxon>
        <taxon>Spiralia</taxon>
        <taxon>Lophotrochozoa</taxon>
        <taxon>Mollusca</taxon>
        <taxon>Bivalvia</taxon>
        <taxon>Autobranchia</taxon>
        <taxon>Heteroconchia</taxon>
        <taxon>Euheterodonta</taxon>
        <taxon>Imparidentia</taxon>
        <taxon>Neoheterodontei</taxon>
        <taxon>Myida</taxon>
        <taxon>Dreissenoidea</taxon>
        <taxon>Dreissenidae</taxon>
        <taxon>Dreissena</taxon>
    </lineage>
</organism>